<organism evidence="2">
    <name type="scientific">Planktothricoides raciborskii GIHE-MW2</name>
    <dbReference type="NCBI Taxonomy" id="2792601"/>
    <lineage>
        <taxon>Bacteria</taxon>
        <taxon>Bacillati</taxon>
        <taxon>Cyanobacteriota</taxon>
        <taxon>Cyanophyceae</taxon>
        <taxon>Oscillatoriophycideae</taxon>
        <taxon>Oscillatoriales</taxon>
        <taxon>Oscillatoriaceae</taxon>
        <taxon>Planktothricoides</taxon>
    </lineage>
</organism>
<name>A0AAU8J8D7_9CYAN</name>
<evidence type="ECO:0000256" key="1">
    <source>
        <dbReference type="SAM" id="MobiDB-lite"/>
    </source>
</evidence>
<dbReference type="AlphaFoldDB" id="A0AAU8J8D7"/>
<reference evidence="2" key="1">
    <citation type="submission" date="2024-07" db="EMBL/GenBank/DDBJ databases">
        <authorList>
            <person name="Kim Y.J."/>
            <person name="Jeong J.Y."/>
        </authorList>
    </citation>
    <scope>NUCLEOTIDE SEQUENCE</scope>
    <source>
        <strain evidence="2">GIHE-MW2</strain>
    </source>
</reference>
<protein>
    <submittedName>
        <fullName evidence="2">Uncharacterized protein</fullName>
    </submittedName>
</protein>
<dbReference type="EMBL" id="CP159837">
    <property type="protein sequence ID" value="XCM34806.1"/>
    <property type="molecule type" value="Genomic_DNA"/>
</dbReference>
<sequence length="207" mass="23690">MDPLAASFIFNTASAALSGIIVNMVNGQTTAVNKEELKREVTRIVTVEVKKHQLNRQEQELQAMIAEILTEIKILAARDKDIKLTNETIELKPLSGPSLPFLKDPKDARLERLHKIIAQRRQELRLPESNDIPDGWKPVDPNKYPHKQPEPPVPENPQQEINQNAEAWQQTPKEPEKSYWQKRIEDATRRIQIIRAGGEVIDEQDES</sequence>
<proteinExistence type="predicted"/>
<evidence type="ECO:0000313" key="2">
    <source>
        <dbReference type="EMBL" id="XCM34806.1"/>
    </source>
</evidence>
<feature type="compositionally biased region" description="Low complexity" evidence="1">
    <location>
        <begin position="156"/>
        <end position="166"/>
    </location>
</feature>
<feature type="region of interest" description="Disordered" evidence="1">
    <location>
        <begin position="125"/>
        <end position="178"/>
    </location>
</feature>
<gene>
    <name evidence="2" type="ORF">ABWT76_003445</name>
</gene>
<dbReference type="RefSeq" id="WP_156331704.1">
    <property type="nucleotide sequence ID" value="NZ_CP159837.1"/>
</dbReference>
<accession>A0AAU8J8D7</accession>